<gene>
    <name evidence="1" type="ORF">OHB29_04690</name>
</gene>
<proteinExistence type="predicted"/>
<name>A0ABZ1NLU9_STRVL</name>
<accession>A0ABZ1NLU9</accession>
<dbReference type="RefSeq" id="WP_328336802.1">
    <property type="nucleotide sequence ID" value="NZ_CP107906.1"/>
</dbReference>
<dbReference type="EMBL" id="CP107906">
    <property type="protein sequence ID" value="WUG92380.1"/>
    <property type="molecule type" value="Genomic_DNA"/>
</dbReference>
<organism evidence="1 2">
    <name type="scientific">Streptomyces violaceus</name>
    <name type="common">Streptomyces venezuelae</name>
    <dbReference type="NCBI Taxonomy" id="1936"/>
    <lineage>
        <taxon>Bacteria</taxon>
        <taxon>Bacillati</taxon>
        <taxon>Actinomycetota</taxon>
        <taxon>Actinomycetes</taxon>
        <taxon>Kitasatosporales</taxon>
        <taxon>Streptomycetaceae</taxon>
        <taxon>Streptomyces</taxon>
    </lineage>
</organism>
<keyword evidence="2" id="KW-1185">Reference proteome</keyword>
<dbReference type="Proteomes" id="UP001341259">
    <property type="component" value="Chromosome"/>
</dbReference>
<evidence type="ECO:0000313" key="2">
    <source>
        <dbReference type="Proteomes" id="UP001341259"/>
    </source>
</evidence>
<reference evidence="1 2" key="1">
    <citation type="submission" date="2022-10" db="EMBL/GenBank/DDBJ databases">
        <title>The complete genomes of actinobacterial strains from the NBC collection.</title>
        <authorList>
            <person name="Joergensen T.S."/>
            <person name="Alvarez Arevalo M."/>
            <person name="Sterndorff E.B."/>
            <person name="Faurdal D."/>
            <person name="Vuksanovic O."/>
            <person name="Mourched A.-S."/>
            <person name="Charusanti P."/>
            <person name="Shaw S."/>
            <person name="Blin K."/>
            <person name="Weber T."/>
        </authorList>
    </citation>
    <scope>NUCLEOTIDE SEQUENCE [LARGE SCALE GENOMIC DNA]</scope>
    <source>
        <strain evidence="1 2">NBC_00456</strain>
    </source>
</reference>
<evidence type="ECO:0000313" key="1">
    <source>
        <dbReference type="EMBL" id="WUG92380.1"/>
    </source>
</evidence>
<sequence>MTDLSPAAQTLLRELARRDKGDGVAVRYSGRGRWYLDGVSTGLHFNTRTFPALYDAGLAVGWDEYDDDGPMRITEAGRKLAAELEEQAKAQHAAKLARSKPNPDGVTALRLLREIAKHDEPARIHDDGRRRVWRLGSHDGYSASVDTWVALAKAGRIRVDRVSSIGGHEVAVTDAGRERLAARTR</sequence>
<protein>
    <submittedName>
        <fullName evidence="1">Uncharacterized protein</fullName>
    </submittedName>
</protein>